<dbReference type="EMBL" id="AP025628">
    <property type="protein sequence ID" value="BDG60740.1"/>
    <property type="molecule type" value="Genomic_DNA"/>
</dbReference>
<comment type="subunit">
    <text evidence="5">Homodimer. Interacts with FtsZ.</text>
</comment>
<dbReference type="Proteomes" id="UP001163687">
    <property type="component" value="Chromosome"/>
</dbReference>
<dbReference type="GO" id="GO:0005737">
    <property type="term" value="C:cytoplasm"/>
    <property type="evidence" value="ECO:0007669"/>
    <property type="project" value="UniProtKB-SubCell"/>
</dbReference>
<dbReference type="InterPro" id="IPR038594">
    <property type="entry name" value="SepF-like_sf"/>
</dbReference>
<accession>A0AA35G884</accession>
<dbReference type="KEGG" id="cmic:caldi_18300"/>
<dbReference type="InterPro" id="IPR023052">
    <property type="entry name" value="Cell_div_SepF"/>
</dbReference>
<keyword evidence="5" id="KW-0963">Cytoplasm</keyword>
<dbReference type="PANTHER" id="PTHR35798">
    <property type="entry name" value="CELL DIVISION PROTEIN SEPF"/>
    <property type="match status" value="1"/>
</dbReference>
<comment type="similarity">
    <text evidence="5">Belongs to the SepF family.</text>
</comment>
<keyword evidence="2 5" id="KW-0717">Septation</keyword>
<dbReference type="GO" id="GO:0043093">
    <property type="term" value="P:FtsZ-dependent cytokinesis"/>
    <property type="evidence" value="ECO:0007669"/>
    <property type="project" value="UniProtKB-UniRule"/>
</dbReference>
<gene>
    <name evidence="5" type="primary">sepF</name>
    <name evidence="7" type="ORF">caldi_18300</name>
</gene>
<dbReference type="GO" id="GO:0000917">
    <property type="term" value="P:division septum assembly"/>
    <property type="evidence" value="ECO:0007669"/>
    <property type="project" value="UniProtKB-KW"/>
</dbReference>
<dbReference type="Gene3D" id="3.30.110.150">
    <property type="entry name" value="SepF-like protein"/>
    <property type="match status" value="1"/>
</dbReference>
<sequence>MGQGVWDRMMRFLGFGPDEEAYDPEEAAALEEAAGGYARVRRVRAALAATAEDPYPAAGRTPGREREAGGNVVALPPGGARQPFRVLVVEPHSFDEVQSIADQLKNRRPVILNLEGLDKEEARQILNFLNGAVYALGGETQKVASGIFFLAPPGVDVASMRKAPEGLGGGAYDAQEVAAYLAGLYARDTHTQAGERPAGREQGGRRWGSSSF</sequence>
<evidence type="ECO:0000256" key="2">
    <source>
        <dbReference type="ARBA" id="ARBA00023210"/>
    </source>
</evidence>
<evidence type="ECO:0000313" key="8">
    <source>
        <dbReference type="Proteomes" id="UP001163687"/>
    </source>
</evidence>
<evidence type="ECO:0000256" key="1">
    <source>
        <dbReference type="ARBA" id="ARBA00022618"/>
    </source>
</evidence>
<dbReference type="AlphaFoldDB" id="A0AA35G884"/>
<evidence type="ECO:0000256" key="5">
    <source>
        <dbReference type="HAMAP-Rule" id="MF_01197"/>
    </source>
</evidence>
<evidence type="ECO:0000256" key="4">
    <source>
        <dbReference type="ARBA" id="ARBA00044936"/>
    </source>
</evidence>
<keyword evidence="8" id="KW-1185">Reference proteome</keyword>
<evidence type="ECO:0000256" key="6">
    <source>
        <dbReference type="SAM" id="MobiDB-lite"/>
    </source>
</evidence>
<dbReference type="PANTHER" id="PTHR35798:SF1">
    <property type="entry name" value="CELL DIVISION PROTEIN SEPF"/>
    <property type="match status" value="1"/>
</dbReference>
<feature type="region of interest" description="Disordered" evidence="6">
    <location>
        <begin position="191"/>
        <end position="212"/>
    </location>
</feature>
<dbReference type="RefSeq" id="WP_264841440.1">
    <property type="nucleotide sequence ID" value="NZ_AP025628.1"/>
</dbReference>
<dbReference type="HAMAP" id="MF_01197">
    <property type="entry name" value="SepF"/>
    <property type="match status" value="1"/>
</dbReference>
<proteinExistence type="inferred from homology"/>
<protein>
    <recommendedName>
        <fullName evidence="5">Cell division protein SepF</fullName>
    </recommendedName>
</protein>
<keyword evidence="3 5" id="KW-0131">Cell cycle</keyword>
<dbReference type="Pfam" id="PF04472">
    <property type="entry name" value="SepF"/>
    <property type="match status" value="1"/>
</dbReference>
<dbReference type="InterPro" id="IPR007561">
    <property type="entry name" value="Cell_div_SepF/SepF-rel"/>
</dbReference>
<reference evidence="7" key="1">
    <citation type="submission" date="2022-03" db="EMBL/GenBank/DDBJ databases">
        <title>Complete genome sequence of Caldinitratiruptor microaerophilus.</title>
        <authorList>
            <person name="Mukaiyama R."/>
            <person name="Nishiyama T."/>
            <person name="Ueda K."/>
        </authorList>
    </citation>
    <scope>NUCLEOTIDE SEQUENCE</scope>
    <source>
        <strain evidence="7">JCM 16183</strain>
    </source>
</reference>
<comment type="subcellular location">
    <subcellularLocation>
        <location evidence="5">Cytoplasm</location>
    </subcellularLocation>
    <text evidence="5">Localizes to the division site, in a FtsZ-dependent manner.</text>
</comment>
<evidence type="ECO:0000256" key="3">
    <source>
        <dbReference type="ARBA" id="ARBA00023306"/>
    </source>
</evidence>
<comment type="function">
    <text evidence="4 5">Cell division protein that is part of the divisome complex and is recruited early to the Z-ring. Probably stimulates Z-ring formation, perhaps through the cross-linking of FtsZ protofilaments. Its function overlaps with FtsA.</text>
</comment>
<name>A0AA35G884_9FIRM</name>
<keyword evidence="1 5" id="KW-0132">Cell division</keyword>
<evidence type="ECO:0000313" key="7">
    <source>
        <dbReference type="EMBL" id="BDG60740.1"/>
    </source>
</evidence>
<organism evidence="7 8">
    <name type="scientific">Caldinitratiruptor microaerophilus</name>
    <dbReference type="NCBI Taxonomy" id="671077"/>
    <lineage>
        <taxon>Bacteria</taxon>
        <taxon>Bacillati</taxon>
        <taxon>Bacillota</taxon>
        <taxon>Clostridia</taxon>
        <taxon>Eubacteriales</taxon>
        <taxon>Symbiobacteriaceae</taxon>
        <taxon>Caldinitratiruptor</taxon>
    </lineage>
</organism>